<dbReference type="Proteomes" id="UP001230317">
    <property type="component" value="Unassembled WGS sequence"/>
</dbReference>
<reference evidence="1" key="1">
    <citation type="submission" date="2023-05" db="EMBL/GenBank/DDBJ databases">
        <title>Metabolic capabilities are highly conserved among human nasal-associated Corynebacterium species in pangenomic analyses.</title>
        <authorList>
            <person name="Tran T.H."/>
            <person name="Roberts A.Q."/>
            <person name="Escapa I.F."/>
            <person name="Gao W."/>
            <person name="Conlan S."/>
            <person name="Kong H."/>
            <person name="Segre J.A."/>
            <person name="Kelly M.S."/>
            <person name="Lemon K.P."/>
        </authorList>
    </citation>
    <scope>NUCLEOTIDE SEQUENCE</scope>
    <source>
        <strain evidence="1">KPL2618</strain>
    </source>
</reference>
<proteinExistence type="predicted"/>
<accession>A0AAP4BZR8</accession>
<name>A0AAP4BZR8_9CORY</name>
<dbReference type="RefSeq" id="WP_237799798.1">
    <property type="nucleotide sequence ID" value="NZ_CP100374.1"/>
</dbReference>
<gene>
    <name evidence="1" type="ORF">QPX58_06465</name>
</gene>
<sequence length="96" mass="10440">MSAKTGPLAAGKNTYVISGVTGCRFVSSGLNHVIWHGLLQQRVAYEQDGVTSHWLGYQGSPSIWITVMRQVHGIHSSVDVLPFSGGSMSTYNFKEN</sequence>
<dbReference type="PROSITE" id="PS51257">
    <property type="entry name" value="PROKAR_LIPOPROTEIN"/>
    <property type="match status" value="1"/>
</dbReference>
<dbReference type="AlphaFoldDB" id="A0AAP4BZR8"/>
<dbReference type="EMBL" id="JASNVU010000007">
    <property type="protein sequence ID" value="MDK4335055.1"/>
    <property type="molecule type" value="Genomic_DNA"/>
</dbReference>
<evidence type="ECO:0000313" key="1">
    <source>
        <dbReference type="EMBL" id="MDK4335055.1"/>
    </source>
</evidence>
<organism evidence="1 2">
    <name type="scientific">Corynebacterium accolens</name>
    <dbReference type="NCBI Taxonomy" id="38284"/>
    <lineage>
        <taxon>Bacteria</taxon>
        <taxon>Bacillati</taxon>
        <taxon>Actinomycetota</taxon>
        <taxon>Actinomycetes</taxon>
        <taxon>Mycobacteriales</taxon>
        <taxon>Corynebacteriaceae</taxon>
        <taxon>Corynebacterium</taxon>
    </lineage>
</organism>
<evidence type="ECO:0000313" key="2">
    <source>
        <dbReference type="Proteomes" id="UP001230317"/>
    </source>
</evidence>
<comment type="caution">
    <text evidence="1">The sequence shown here is derived from an EMBL/GenBank/DDBJ whole genome shotgun (WGS) entry which is preliminary data.</text>
</comment>
<protein>
    <submittedName>
        <fullName evidence="1">Uncharacterized protein</fullName>
    </submittedName>
</protein>